<dbReference type="Proteomes" id="UP000052232">
    <property type="component" value="Unassembled WGS sequence"/>
</dbReference>
<proteinExistence type="predicted"/>
<evidence type="ECO:0000313" key="3">
    <source>
        <dbReference type="Proteomes" id="UP000052232"/>
    </source>
</evidence>
<dbReference type="GO" id="GO:0006355">
    <property type="term" value="P:regulation of DNA-templated transcription"/>
    <property type="evidence" value="ECO:0007669"/>
    <property type="project" value="InterPro"/>
</dbReference>
<dbReference type="InterPro" id="IPR036388">
    <property type="entry name" value="WH-like_DNA-bd_sf"/>
</dbReference>
<dbReference type="SUPFAM" id="SSF46894">
    <property type="entry name" value="C-terminal effector domain of the bipartite response regulators"/>
    <property type="match status" value="1"/>
</dbReference>
<accession>A0A0J7XML2</accession>
<comment type="caution">
    <text evidence="2">The sequence shown here is derived from an EMBL/GenBank/DDBJ whole genome shotgun (WGS) entry which is preliminary data.</text>
</comment>
<gene>
    <name evidence="2" type="ORF">V473_19670</name>
</gene>
<dbReference type="STRING" id="1420583.V473_19670"/>
<dbReference type="SMART" id="SM00421">
    <property type="entry name" value="HTH_LUXR"/>
    <property type="match status" value="1"/>
</dbReference>
<dbReference type="GO" id="GO:0003677">
    <property type="term" value="F:DNA binding"/>
    <property type="evidence" value="ECO:0007669"/>
    <property type="project" value="InterPro"/>
</dbReference>
<dbReference type="InterPro" id="IPR000792">
    <property type="entry name" value="Tscrpt_reg_LuxR_C"/>
</dbReference>
<protein>
    <submittedName>
        <fullName evidence="2">Chemotaxis protein CheY</fullName>
    </submittedName>
</protein>
<keyword evidence="3" id="KW-1185">Reference proteome</keyword>
<dbReference type="InterPro" id="IPR016032">
    <property type="entry name" value="Sig_transdc_resp-reg_C-effctor"/>
</dbReference>
<dbReference type="PATRIC" id="fig|1420583.3.peg.3736"/>
<reference evidence="2 3" key="1">
    <citation type="journal article" date="2015" name="G3 (Bethesda)">
        <title>Insights into Ongoing Evolution of the Hexachlorocyclohexane Catabolic Pathway from Comparative Genomics of Ten Sphingomonadaceae Strains.</title>
        <authorList>
            <person name="Pearce S.L."/>
            <person name="Oakeshott J.G."/>
            <person name="Pandey G."/>
        </authorList>
    </citation>
    <scope>NUCLEOTIDE SEQUENCE [LARGE SCALE GENOMIC DNA]</scope>
    <source>
        <strain evidence="2 3">LL01</strain>
    </source>
</reference>
<organism evidence="2 3">
    <name type="scientific">Sphingobium cupriresistens LL01</name>
    <dbReference type="NCBI Taxonomy" id="1420583"/>
    <lineage>
        <taxon>Bacteria</taxon>
        <taxon>Pseudomonadati</taxon>
        <taxon>Pseudomonadota</taxon>
        <taxon>Alphaproteobacteria</taxon>
        <taxon>Sphingomonadales</taxon>
        <taxon>Sphingomonadaceae</taxon>
        <taxon>Sphingobium</taxon>
    </lineage>
</organism>
<sequence length="373" mass="41614">MDLPNGRVYDQLMRLDDSGLLVSLSEGMFQQPLWHDFLDRLRSRMQVRYVSLAFRPIDEKNIVELYAGPAAPPHLGRLFAEKYVHDPLAHRNMREGRVYSLAELIPPDNAALQSYRSDFLHGMGVDDIRSVRVTESSGVDAWLSCASTRISSSATALLTALAPHLRTALRGFVALEREKLRSTLTSEAFGRLNFGWLTLDPQCRILDMTPHVEQLFQRNTILRRGRYDRLTPTSPGLDRELTALVKMFAQDAEARPRAINLSRDPWMDMLVAPFRGQSVAAGGTPVAIVYLSGDRSSQADRCEQLVDLFGLLPSEARLAWEMGQGIPIAQAAANLHLTVETARNYSKKIYAKMGARGQAELVRIILSSVLAIA</sequence>
<dbReference type="AlphaFoldDB" id="A0A0J7XML2"/>
<name>A0A0J7XML2_9SPHN</name>
<feature type="domain" description="HTH luxR-type" evidence="1">
    <location>
        <begin position="308"/>
        <end position="365"/>
    </location>
</feature>
<dbReference type="Gene3D" id="1.10.10.10">
    <property type="entry name" value="Winged helix-like DNA-binding domain superfamily/Winged helix DNA-binding domain"/>
    <property type="match status" value="1"/>
</dbReference>
<evidence type="ECO:0000313" key="2">
    <source>
        <dbReference type="EMBL" id="KMS53201.1"/>
    </source>
</evidence>
<evidence type="ECO:0000259" key="1">
    <source>
        <dbReference type="SMART" id="SM00421"/>
    </source>
</evidence>
<dbReference type="EMBL" id="JACT01000005">
    <property type="protein sequence ID" value="KMS53201.1"/>
    <property type="molecule type" value="Genomic_DNA"/>
</dbReference>